<dbReference type="PANTHER" id="PTHR43591">
    <property type="entry name" value="METHYLTRANSFERASE"/>
    <property type="match status" value="1"/>
</dbReference>
<dbReference type="InterPro" id="IPR041698">
    <property type="entry name" value="Methyltransf_25"/>
</dbReference>
<dbReference type="EMBL" id="KZ993088">
    <property type="protein sequence ID" value="RKP05574.1"/>
    <property type="molecule type" value="Genomic_DNA"/>
</dbReference>
<dbReference type="PANTHER" id="PTHR43591:SF24">
    <property type="entry name" value="2-METHOXY-6-POLYPRENYL-1,4-BENZOQUINOL METHYLASE, MITOCHONDRIAL"/>
    <property type="match status" value="1"/>
</dbReference>
<keyword evidence="2" id="KW-0808">Transferase</keyword>
<dbReference type="STRING" id="78915.A0A4P9XIN5"/>
<dbReference type="InterPro" id="IPR029063">
    <property type="entry name" value="SAM-dependent_MTases_sf"/>
</dbReference>
<feature type="domain" description="Methyltransferase" evidence="1">
    <location>
        <begin position="70"/>
        <end position="160"/>
    </location>
</feature>
<dbReference type="GO" id="GO:0008168">
    <property type="term" value="F:methyltransferase activity"/>
    <property type="evidence" value="ECO:0007669"/>
    <property type="project" value="UniProtKB-KW"/>
</dbReference>
<evidence type="ECO:0000259" key="1">
    <source>
        <dbReference type="Pfam" id="PF13649"/>
    </source>
</evidence>
<accession>A0A4P9XIN5</accession>
<dbReference type="AlphaFoldDB" id="A0A4P9XIN5"/>
<dbReference type="OrthoDB" id="2013972at2759"/>
<keyword evidence="3" id="KW-1185">Reference proteome</keyword>
<gene>
    <name evidence="2" type="ORF">THASP1DRAFT_32585</name>
</gene>
<evidence type="ECO:0000313" key="2">
    <source>
        <dbReference type="EMBL" id="RKP05574.1"/>
    </source>
</evidence>
<dbReference type="GO" id="GO:0032259">
    <property type="term" value="P:methylation"/>
    <property type="evidence" value="ECO:0007669"/>
    <property type="project" value="UniProtKB-KW"/>
</dbReference>
<dbReference type="SUPFAM" id="SSF53335">
    <property type="entry name" value="S-adenosyl-L-methionine-dependent methyltransferases"/>
    <property type="match status" value="1"/>
</dbReference>
<organism evidence="2 3">
    <name type="scientific">Thamnocephalis sphaerospora</name>
    <dbReference type="NCBI Taxonomy" id="78915"/>
    <lineage>
        <taxon>Eukaryota</taxon>
        <taxon>Fungi</taxon>
        <taxon>Fungi incertae sedis</taxon>
        <taxon>Zoopagomycota</taxon>
        <taxon>Zoopagomycotina</taxon>
        <taxon>Zoopagomycetes</taxon>
        <taxon>Zoopagales</taxon>
        <taxon>Sigmoideomycetaceae</taxon>
        <taxon>Thamnocephalis</taxon>
    </lineage>
</organism>
<reference evidence="3" key="1">
    <citation type="journal article" date="2018" name="Nat. Microbiol.">
        <title>Leveraging single-cell genomics to expand the fungal tree of life.</title>
        <authorList>
            <person name="Ahrendt S.R."/>
            <person name="Quandt C.A."/>
            <person name="Ciobanu D."/>
            <person name="Clum A."/>
            <person name="Salamov A."/>
            <person name="Andreopoulos B."/>
            <person name="Cheng J.F."/>
            <person name="Woyke T."/>
            <person name="Pelin A."/>
            <person name="Henrissat B."/>
            <person name="Reynolds N.K."/>
            <person name="Benny G.L."/>
            <person name="Smith M.E."/>
            <person name="James T.Y."/>
            <person name="Grigoriev I.V."/>
        </authorList>
    </citation>
    <scope>NUCLEOTIDE SEQUENCE [LARGE SCALE GENOMIC DNA]</scope>
    <source>
        <strain evidence="3">RSA 1356</strain>
    </source>
</reference>
<dbReference type="CDD" id="cd02440">
    <property type="entry name" value="AdoMet_MTases"/>
    <property type="match status" value="1"/>
</dbReference>
<name>A0A4P9XIN5_9FUNG</name>
<dbReference type="Gene3D" id="3.40.50.150">
    <property type="entry name" value="Vaccinia Virus protein VP39"/>
    <property type="match status" value="1"/>
</dbReference>
<sequence>MSKLTQEIDNVGGSSVASTDGRCYQSKPNCPYPMPTDVDEANRLDMQHYAIQQITCKRYHAPLNSPKRTIDVGTGSGIWIKEMAAEFPECEYLGIDITPLPPTMVLPQNCKFAIVNALEGLPYADDHFDHVRHSLLVAAIPKEKWQAHVEECARVCAPGGWLEMIEINGQIHGGGPTCEKFSKILPDALRARGLSPETADILDELMRDAGLVDVCAKEYKIPIGDWGGRAGELFFKNFCTGQIALAPLYKNAYGMTLGNVEQLLSRAEEEIKQHQVYMNLRVYLGRKP</sequence>
<dbReference type="Proteomes" id="UP000271241">
    <property type="component" value="Unassembled WGS sequence"/>
</dbReference>
<keyword evidence="2" id="KW-0489">Methyltransferase</keyword>
<protein>
    <submittedName>
        <fullName evidence="2">S-adenosyl-L-methionine-dependent methyltransferase</fullName>
    </submittedName>
</protein>
<evidence type="ECO:0000313" key="3">
    <source>
        <dbReference type="Proteomes" id="UP000271241"/>
    </source>
</evidence>
<proteinExistence type="predicted"/>
<dbReference type="Pfam" id="PF13649">
    <property type="entry name" value="Methyltransf_25"/>
    <property type="match status" value="1"/>
</dbReference>